<dbReference type="InterPro" id="IPR036291">
    <property type="entry name" value="NAD(P)-bd_dom_sf"/>
</dbReference>
<dbReference type="Gene3D" id="1.10.287.4290">
    <property type="match status" value="1"/>
</dbReference>
<name>A0AAN8SBP0_POLSC</name>
<dbReference type="InterPro" id="IPR054357">
    <property type="entry name" value="MFE-2_N"/>
</dbReference>
<accession>A0AAN8SBP0</accession>
<dbReference type="PRINTS" id="PR00080">
    <property type="entry name" value="SDRFAMILY"/>
</dbReference>
<dbReference type="InterPro" id="IPR003033">
    <property type="entry name" value="SCP2_sterol-bd_dom"/>
</dbReference>
<dbReference type="CDD" id="cd03448">
    <property type="entry name" value="HDE_HSD"/>
    <property type="match status" value="1"/>
</dbReference>
<dbReference type="InterPro" id="IPR020904">
    <property type="entry name" value="Sc_DH/Rdtase_CS"/>
</dbReference>
<dbReference type="CDD" id="cd05353">
    <property type="entry name" value="hydroxyacyl-CoA-like_DH_SDR_c-like"/>
    <property type="match status" value="1"/>
</dbReference>
<keyword evidence="6" id="KW-0443">Lipid metabolism</keyword>
<dbReference type="InterPro" id="IPR057326">
    <property type="entry name" value="KR_dom"/>
</dbReference>
<evidence type="ECO:0000256" key="8">
    <source>
        <dbReference type="ARBA" id="ARBA00023235"/>
    </source>
</evidence>
<dbReference type="Gene3D" id="3.30.1050.10">
    <property type="entry name" value="SCP2 sterol-binding domain"/>
    <property type="match status" value="1"/>
</dbReference>
<evidence type="ECO:0000256" key="3">
    <source>
        <dbReference type="ARBA" id="ARBA00006484"/>
    </source>
</evidence>
<dbReference type="Pfam" id="PF00106">
    <property type="entry name" value="adh_short"/>
    <property type="match status" value="1"/>
</dbReference>
<evidence type="ECO:0000256" key="5">
    <source>
        <dbReference type="ARBA" id="ARBA00023002"/>
    </source>
</evidence>
<dbReference type="PANTHER" id="PTHR45024">
    <property type="entry name" value="DEHYDROGENASES, SHORT CHAIN"/>
    <property type="match status" value="1"/>
</dbReference>
<dbReference type="EMBL" id="JAWJWE010000002">
    <property type="protein sequence ID" value="KAK6643635.1"/>
    <property type="molecule type" value="Genomic_DNA"/>
</dbReference>
<dbReference type="Pfam" id="PF01575">
    <property type="entry name" value="MaoC_dehydratas"/>
    <property type="match status" value="1"/>
</dbReference>
<dbReference type="AlphaFoldDB" id="A0AAN8SBP0"/>
<keyword evidence="8" id="KW-0413">Isomerase</keyword>
<evidence type="ECO:0000256" key="2">
    <source>
        <dbReference type="ARBA" id="ARBA00005005"/>
    </source>
</evidence>
<evidence type="ECO:0000259" key="11">
    <source>
        <dbReference type="SMART" id="SM00822"/>
    </source>
</evidence>
<dbReference type="SUPFAM" id="SSF54637">
    <property type="entry name" value="Thioesterase/thiol ester dehydrase-isomerase"/>
    <property type="match status" value="2"/>
</dbReference>
<evidence type="ECO:0000256" key="4">
    <source>
        <dbReference type="ARBA" id="ARBA00022832"/>
    </source>
</evidence>
<dbReference type="PRINTS" id="PR00081">
    <property type="entry name" value="GDHRDH"/>
</dbReference>
<evidence type="ECO:0000256" key="6">
    <source>
        <dbReference type="ARBA" id="ARBA00023098"/>
    </source>
</evidence>
<keyword evidence="7" id="KW-0576">Peroxisome</keyword>
<dbReference type="Gene3D" id="3.40.50.720">
    <property type="entry name" value="NAD(P)-binding Rossmann-like Domain"/>
    <property type="match status" value="1"/>
</dbReference>
<comment type="subcellular location">
    <subcellularLocation>
        <location evidence="1">Peroxisome</location>
    </subcellularLocation>
</comment>
<dbReference type="Pfam" id="PF02036">
    <property type="entry name" value="SCP2"/>
    <property type="match status" value="1"/>
</dbReference>
<dbReference type="PANTHER" id="PTHR45024:SF2">
    <property type="entry name" value="SCP2 DOMAIN-CONTAINING PROTEIN"/>
    <property type="match status" value="1"/>
</dbReference>
<protein>
    <recommendedName>
        <fullName evidence="10">Peroxisomal multifunctional enzyme type 2</fullName>
    </recommendedName>
</protein>
<dbReference type="GO" id="GO:0016491">
    <property type="term" value="F:oxidoreductase activity"/>
    <property type="evidence" value="ECO:0007669"/>
    <property type="project" value="UniProtKB-KW"/>
</dbReference>
<dbReference type="InterPro" id="IPR036527">
    <property type="entry name" value="SCP2_sterol-bd_dom_sf"/>
</dbReference>
<comment type="caution">
    <text evidence="12">The sequence shown here is derived from an EMBL/GenBank/DDBJ whole genome shotgun (WGS) entry which is preliminary data.</text>
</comment>
<dbReference type="GO" id="GO:0016853">
    <property type="term" value="F:isomerase activity"/>
    <property type="evidence" value="ECO:0007669"/>
    <property type="project" value="UniProtKB-KW"/>
</dbReference>
<dbReference type="GO" id="GO:0018812">
    <property type="term" value="F:3-hydroxyacyl-CoA dehydratase activity"/>
    <property type="evidence" value="ECO:0007669"/>
    <property type="project" value="UniProtKB-ARBA"/>
</dbReference>
<evidence type="ECO:0000256" key="10">
    <source>
        <dbReference type="ARBA" id="ARBA00073497"/>
    </source>
</evidence>
<keyword evidence="5" id="KW-0560">Oxidoreductase</keyword>
<sequence>MPEELRFDGRVAVVTGAGAGLGRSYALLLASRGAAVVVNDLGGGRHGDGSSSKAADAVVNEIRAAGGKAVGNYDSVEDGEKIIKTAIDNFGRIDILINNAGILRDKSFAKISDMDWDLIHRVHLKGSFKTTQAAWPYFKKQKYGRIIMTSSNSGIFGNFGQANYSSAKMGLIGLSNTLAIEGEKSNITCNVIVPTAASRLTEDILPPDFYTELKPELIAPVVGYLCHESCSENGSVFDAAAGWAGQTFILKSKGGLLRTKIGDSVTIENVRDNWAAVTDMTHAKRMKNIQEASFALMSALEVQKENEMANSGQVVDYFKYSSKDLILYALGVGCSVQREEDLRYLYENHEDFGALPSFLIIPGQIAFMTNGTNELNIKGKSIDVSQVLHGEQYLEIYKQIPCSGCLESRCRVVDVLDKGKGALMIINFETFDESGEKVAFAQMGVFVVGGGGFGGPRNSDKTIGCVDAPKRSPDSKVREKTDVNQAALYRLSGDLNPLHIDSNLARISGFQKPILHGLASFGFSVRHVLKQYANNDGKLLKAVKARFAKPVVPGQTLETDMWREGNRIHFQTKVVESENVVLSGGYVDLHSIHSPSTMNVNKNNVAAGALKTDGVFEQIGQMIKDNPDEAKKVNAVFAYKITNDGKIVSEWTVDLKKKTVYKGSPNGVKADTTITISDDDMADLVAGKLNAQQAFLKGKLKVAGNIMLADKLRTIMVTKSKL</sequence>
<gene>
    <name evidence="12" type="ORF">RUM43_005145</name>
</gene>
<organism evidence="12 13">
    <name type="scientific">Polyplax serrata</name>
    <name type="common">Common mouse louse</name>
    <dbReference type="NCBI Taxonomy" id="468196"/>
    <lineage>
        <taxon>Eukaryota</taxon>
        <taxon>Metazoa</taxon>
        <taxon>Ecdysozoa</taxon>
        <taxon>Arthropoda</taxon>
        <taxon>Hexapoda</taxon>
        <taxon>Insecta</taxon>
        <taxon>Pterygota</taxon>
        <taxon>Neoptera</taxon>
        <taxon>Paraneoptera</taxon>
        <taxon>Psocodea</taxon>
        <taxon>Troctomorpha</taxon>
        <taxon>Phthiraptera</taxon>
        <taxon>Anoplura</taxon>
        <taxon>Polyplacidae</taxon>
        <taxon>Polyplax</taxon>
    </lineage>
</organism>
<dbReference type="SMART" id="SM00822">
    <property type="entry name" value="PKS_KR"/>
    <property type="match status" value="1"/>
</dbReference>
<dbReference type="FunFam" id="3.10.129.10:FF:000013">
    <property type="entry name" value="Peroxisomal multifunctional enzyme type 2"/>
    <property type="match status" value="1"/>
</dbReference>
<dbReference type="GO" id="GO:0006631">
    <property type="term" value="P:fatty acid metabolic process"/>
    <property type="evidence" value="ECO:0007669"/>
    <property type="project" value="UniProtKB-KW"/>
</dbReference>
<evidence type="ECO:0000313" key="13">
    <source>
        <dbReference type="Proteomes" id="UP001372834"/>
    </source>
</evidence>
<dbReference type="InterPro" id="IPR051687">
    <property type="entry name" value="Peroxisomal_Beta-Oxidation"/>
</dbReference>
<dbReference type="SUPFAM" id="SSF55718">
    <property type="entry name" value="SCP-like"/>
    <property type="match status" value="1"/>
</dbReference>
<evidence type="ECO:0000256" key="7">
    <source>
        <dbReference type="ARBA" id="ARBA00023140"/>
    </source>
</evidence>
<dbReference type="FunFam" id="3.40.50.720:FF:000185">
    <property type="entry name" value="peroxisomal multifunctional enzyme type 2"/>
    <property type="match status" value="1"/>
</dbReference>
<dbReference type="InterPro" id="IPR002347">
    <property type="entry name" value="SDR_fam"/>
</dbReference>
<feature type="domain" description="Ketoreductase" evidence="11">
    <location>
        <begin position="10"/>
        <end position="203"/>
    </location>
</feature>
<dbReference type="PROSITE" id="PS00061">
    <property type="entry name" value="ADH_SHORT"/>
    <property type="match status" value="1"/>
</dbReference>
<dbReference type="InterPro" id="IPR029069">
    <property type="entry name" value="HotDog_dom_sf"/>
</dbReference>
<dbReference type="GO" id="GO:0005777">
    <property type="term" value="C:peroxisome"/>
    <property type="evidence" value="ECO:0007669"/>
    <property type="project" value="UniProtKB-SubCell"/>
</dbReference>
<dbReference type="Proteomes" id="UP001372834">
    <property type="component" value="Unassembled WGS sequence"/>
</dbReference>
<evidence type="ECO:0000256" key="9">
    <source>
        <dbReference type="ARBA" id="ARBA00023239"/>
    </source>
</evidence>
<keyword evidence="4" id="KW-0276">Fatty acid metabolism</keyword>
<reference evidence="12 13" key="1">
    <citation type="submission" date="2023-10" db="EMBL/GenBank/DDBJ databases">
        <title>Genomes of two closely related lineages of the louse Polyplax serrata with different host specificities.</title>
        <authorList>
            <person name="Martinu J."/>
            <person name="Tarabai H."/>
            <person name="Stefka J."/>
            <person name="Hypsa V."/>
        </authorList>
    </citation>
    <scope>NUCLEOTIDE SEQUENCE [LARGE SCALE GENOMIC DNA]</scope>
    <source>
        <strain evidence="12">HR10_N</strain>
    </source>
</reference>
<dbReference type="Pfam" id="PF22622">
    <property type="entry name" value="MFE-2_hydrat-2_N"/>
    <property type="match status" value="1"/>
</dbReference>
<keyword evidence="9" id="KW-0456">Lyase</keyword>
<dbReference type="InterPro" id="IPR002539">
    <property type="entry name" value="MaoC-like_dom"/>
</dbReference>
<evidence type="ECO:0000256" key="1">
    <source>
        <dbReference type="ARBA" id="ARBA00004275"/>
    </source>
</evidence>
<comment type="pathway">
    <text evidence="2">Lipid metabolism; fatty acid beta-oxidation.</text>
</comment>
<dbReference type="Gene3D" id="3.10.129.10">
    <property type="entry name" value="Hotdog Thioesterase"/>
    <property type="match status" value="1"/>
</dbReference>
<comment type="similarity">
    <text evidence="3">Belongs to the short-chain dehydrogenases/reductases (SDR) family.</text>
</comment>
<proteinExistence type="inferred from homology"/>
<evidence type="ECO:0000313" key="12">
    <source>
        <dbReference type="EMBL" id="KAK6643635.1"/>
    </source>
</evidence>
<dbReference type="SUPFAM" id="SSF51735">
    <property type="entry name" value="NAD(P)-binding Rossmann-fold domains"/>
    <property type="match status" value="1"/>
</dbReference>